<feature type="domain" description="Peptidase M12B" evidence="9">
    <location>
        <begin position="1"/>
        <end position="86"/>
    </location>
</feature>
<protein>
    <recommendedName>
        <fullName evidence="9">Peptidase M12B domain-containing protein</fullName>
    </recommendedName>
</protein>
<evidence type="ECO:0000256" key="3">
    <source>
        <dbReference type="ARBA" id="ARBA00022801"/>
    </source>
</evidence>
<dbReference type="InterPro" id="IPR041645">
    <property type="entry name" value="ADAMTS_CR_2"/>
</dbReference>
<evidence type="ECO:0000256" key="6">
    <source>
        <dbReference type="ARBA" id="ARBA00023157"/>
    </source>
</evidence>
<evidence type="ECO:0000256" key="1">
    <source>
        <dbReference type="ARBA" id="ARBA00022670"/>
    </source>
</evidence>
<dbReference type="GO" id="GO:0046872">
    <property type="term" value="F:metal ion binding"/>
    <property type="evidence" value="ECO:0007669"/>
    <property type="project" value="UniProtKB-KW"/>
</dbReference>
<dbReference type="SUPFAM" id="SSF55486">
    <property type="entry name" value="Metalloproteases ('zincins'), catalytic domain"/>
    <property type="match status" value="1"/>
</dbReference>
<evidence type="ECO:0000256" key="5">
    <source>
        <dbReference type="ARBA" id="ARBA00023049"/>
    </source>
</evidence>
<sequence length="188" mass="20476">MSSLCLTTGKSSSVVEILTENYAPVTAAHELAHNLGAAHDGENNACRPEDRYIMAPSTSKETPETRLNPWKFSLCSIEYFKIYLTDAIKTPTVRDCLTKSLAHDAKVPNVANRLTGQEISLDKQCERNFGSGASFCRTKDTVYADLCRSATCKRHGTTTCVPMPVARGTTCGNGKLCIKGDCVKHKKA</sequence>
<keyword evidence="3" id="KW-0378">Hydrolase</keyword>
<evidence type="ECO:0000256" key="7">
    <source>
        <dbReference type="ARBA" id="ARBA00023180"/>
    </source>
</evidence>
<evidence type="ECO:0000313" key="10">
    <source>
        <dbReference type="EMBL" id="CAL1548071.1"/>
    </source>
</evidence>
<dbReference type="InterPro" id="IPR024079">
    <property type="entry name" value="MetalloPept_cat_dom_sf"/>
</dbReference>
<evidence type="ECO:0000259" key="9">
    <source>
        <dbReference type="PROSITE" id="PS50215"/>
    </source>
</evidence>
<keyword evidence="2 8" id="KW-0479">Metal-binding</keyword>
<dbReference type="Gene3D" id="3.40.390.10">
    <property type="entry name" value="Collagenase (Catalytic Domain)"/>
    <property type="match status" value="1"/>
</dbReference>
<dbReference type="PROSITE" id="PS50215">
    <property type="entry name" value="ADAM_MEPRO"/>
    <property type="match status" value="1"/>
</dbReference>
<organism evidence="10 11">
    <name type="scientific">Lymnaea stagnalis</name>
    <name type="common">Great pond snail</name>
    <name type="synonym">Helix stagnalis</name>
    <dbReference type="NCBI Taxonomy" id="6523"/>
    <lineage>
        <taxon>Eukaryota</taxon>
        <taxon>Metazoa</taxon>
        <taxon>Spiralia</taxon>
        <taxon>Lophotrochozoa</taxon>
        <taxon>Mollusca</taxon>
        <taxon>Gastropoda</taxon>
        <taxon>Heterobranchia</taxon>
        <taxon>Euthyneura</taxon>
        <taxon>Panpulmonata</taxon>
        <taxon>Hygrophila</taxon>
        <taxon>Lymnaeoidea</taxon>
        <taxon>Lymnaeidae</taxon>
        <taxon>Lymnaea</taxon>
    </lineage>
</organism>
<evidence type="ECO:0000256" key="4">
    <source>
        <dbReference type="ARBA" id="ARBA00022833"/>
    </source>
</evidence>
<evidence type="ECO:0000313" key="11">
    <source>
        <dbReference type="Proteomes" id="UP001497497"/>
    </source>
</evidence>
<proteinExistence type="predicted"/>
<dbReference type="PANTHER" id="PTHR11905">
    <property type="entry name" value="ADAM A DISINTEGRIN AND METALLOPROTEASE DOMAIN"/>
    <property type="match status" value="1"/>
</dbReference>
<dbReference type="InterPro" id="IPR006586">
    <property type="entry name" value="ADAM_Cys-rich"/>
</dbReference>
<dbReference type="EMBL" id="CAXITT010001160">
    <property type="protein sequence ID" value="CAL1548071.1"/>
    <property type="molecule type" value="Genomic_DNA"/>
</dbReference>
<accession>A0AAV2ILN5</accession>
<keyword evidence="11" id="KW-1185">Reference proteome</keyword>
<feature type="non-terminal residue" evidence="10">
    <location>
        <position position="188"/>
    </location>
</feature>
<dbReference type="SMART" id="SM00608">
    <property type="entry name" value="ACR"/>
    <property type="match status" value="1"/>
</dbReference>
<dbReference type="AlphaFoldDB" id="A0AAV2ILN5"/>
<keyword evidence="4 8" id="KW-0862">Zinc</keyword>
<comment type="caution">
    <text evidence="8">Lacks conserved residue(s) required for the propagation of feature annotation.</text>
</comment>
<dbReference type="Gene3D" id="3.40.1620.60">
    <property type="match status" value="1"/>
</dbReference>
<evidence type="ECO:0000256" key="2">
    <source>
        <dbReference type="ARBA" id="ARBA00022723"/>
    </source>
</evidence>
<feature type="binding site" evidence="8">
    <location>
        <position position="33"/>
    </location>
    <ligand>
        <name>Zn(2+)</name>
        <dbReference type="ChEBI" id="CHEBI:29105"/>
        <note>catalytic</note>
    </ligand>
</feature>
<keyword evidence="7" id="KW-0325">Glycoprotein</keyword>
<dbReference type="GO" id="GO:0006509">
    <property type="term" value="P:membrane protein ectodomain proteolysis"/>
    <property type="evidence" value="ECO:0007669"/>
    <property type="project" value="TreeGrafter"/>
</dbReference>
<comment type="caution">
    <text evidence="10">The sequence shown here is derived from an EMBL/GenBank/DDBJ whole genome shotgun (WGS) entry which is preliminary data.</text>
</comment>
<dbReference type="Pfam" id="PF17771">
    <property type="entry name" value="ADAMTS_CR_2"/>
    <property type="match status" value="1"/>
</dbReference>
<evidence type="ECO:0000256" key="8">
    <source>
        <dbReference type="PROSITE-ProRule" id="PRU00276"/>
    </source>
</evidence>
<keyword evidence="6" id="KW-1015">Disulfide bond</keyword>
<reference evidence="10 11" key="1">
    <citation type="submission" date="2024-04" db="EMBL/GenBank/DDBJ databases">
        <authorList>
            <consortium name="Genoscope - CEA"/>
            <person name="William W."/>
        </authorList>
    </citation>
    <scope>NUCLEOTIDE SEQUENCE [LARGE SCALE GENOMIC DNA]</scope>
</reference>
<feature type="active site" evidence="8">
    <location>
        <position position="30"/>
    </location>
</feature>
<dbReference type="GO" id="GO:0004222">
    <property type="term" value="F:metalloendopeptidase activity"/>
    <property type="evidence" value="ECO:0007669"/>
    <property type="project" value="InterPro"/>
</dbReference>
<feature type="binding site" evidence="8">
    <location>
        <position position="39"/>
    </location>
    <ligand>
        <name>Zn(2+)</name>
        <dbReference type="ChEBI" id="CHEBI:29105"/>
        <note>catalytic</note>
    </ligand>
</feature>
<feature type="binding site" evidence="8">
    <location>
        <position position="29"/>
    </location>
    <ligand>
        <name>Zn(2+)</name>
        <dbReference type="ChEBI" id="CHEBI:29105"/>
        <note>catalytic</note>
    </ligand>
</feature>
<dbReference type="Pfam" id="PF01421">
    <property type="entry name" value="Reprolysin"/>
    <property type="match status" value="1"/>
</dbReference>
<keyword evidence="5" id="KW-0482">Metalloprotease</keyword>
<gene>
    <name evidence="10" type="ORF">GSLYS_00021388001</name>
</gene>
<keyword evidence="1" id="KW-0645">Protease</keyword>
<dbReference type="Proteomes" id="UP001497497">
    <property type="component" value="Unassembled WGS sequence"/>
</dbReference>
<dbReference type="PANTHER" id="PTHR11905:SF159">
    <property type="entry name" value="ADAM METALLOPROTEASE"/>
    <property type="match status" value="1"/>
</dbReference>
<name>A0AAV2ILN5_LYMST</name>
<dbReference type="InterPro" id="IPR001590">
    <property type="entry name" value="Peptidase_M12B"/>
</dbReference>